<dbReference type="Gene3D" id="3.40.50.300">
    <property type="entry name" value="P-loop containing nucleotide triphosphate hydrolases"/>
    <property type="match status" value="1"/>
</dbReference>
<dbReference type="PATRIC" id="fig|1396.535.peg.4317"/>
<dbReference type="NCBIfam" id="NF045971">
    <property type="entry name" value="conju_CD1110"/>
    <property type="match status" value="1"/>
</dbReference>
<feature type="domain" description="TraG P-loop" evidence="1">
    <location>
        <begin position="245"/>
        <end position="571"/>
    </location>
</feature>
<dbReference type="CDD" id="cd01127">
    <property type="entry name" value="TrwB_TraG_TraD_VirD4"/>
    <property type="match status" value="1"/>
</dbReference>
<dbReference type="AlphaFoldDB" id="A0A161TAD5"/>
<dbReference type="Gene3D" id="1.10.8.730">
    <property type="match status" value="1"/>
</dbReference>
<dbReference type="SUPFAM" id="SSF52540">
    <property type="entry name" value="P-loop containing nucleoside triphosphate hydrolases"/>
    <property type="match status" value="1"/>
</dbReference>
<organism evidence="2 3">
    <name type="scientific">Bacillus cereus</name>
    <dbReference type="NCBI Taxonomy" id="1396"/>
    <lineage>
        <taxon>Bacteria</taxon>
        <taxon>Bacillati</taxon>
        <taxon>Bacillota</taxon>
        <taxon>Bacilli</taxon>
        <taxon>Bacillales</taxon>
        <taxon>Bacillaceae</taxon>
        <taxon>Bacillus</taxon>
        <taxon>Bacillus cereus group</taxon>
    </lineage>
</organism>
<proteinExistence type="predicted"/>
<evidence type="ECO:0000313" key="3">
    <source>
        <dbReference type="Proteomes" id="UP000076482"/>
    </source>
</evidence>
<evidence type="ECO:0000259" key="1">
    <source>
        <dbReference type="Pfam" id="PF19044"/>
    </source>
</evidence>
<evidence type="ECO:0000313" key="2">
    <source>
        <dbReference type="EMBL" id="KZD72104.1"/>
    </source>
</evidence>
<reference evidence="2 3" key="1">
    <citation type="submission" date="2015-09" db="EMBL/GenBank/DDBJ databases">
        <title>Bacillus cereus food isolates.</title>
        <authorList>
            <person name="Boekhorst J."/>
        </authorList>
    </citation>
    <scope>NUCLEOTIDE SEQUENCE [LARGE SCALE GENOMIC DNA]</scope>
    <source>
        <strain evidence="2 3">B4088</strain>
    </source>
</reference>
<sequence>MSILNNKGKKAHTYDKTKVDVIESGMVRVNDLIAPEVIENHETYIRVGNRFMRTLIVVGYPPNVSFGWLQRLYSIAANIDISTHIEPMPTNHMVKSLNRKIGEFRSTINMDAQKGRVTDPEMEMALEDALELRDNLTRGYEKLFYQSLFINAAAKTLDELDLITEEVEKLCGTLQLYTRHATLEQLKGFMTVLPIADRRLRHRRNFDSSALAACMPFISAEMTDMRGNPILYGINVFNRSLVMFDRWMLPNKNSLILATTGYGKSYTVKLEATRMMMMGAEIIAIDPEGEYVDIAEAKGGQHVKVSSNSTHRLNPLEIHSIIAEEGTDFLTQKILDVYSILEVMLQRKFEPFERRVVLQALENTYNQFGISRESKDLKTNKYVDGDMFNLGGNRKRMPTLTHLGINLRNYEQGIKIAEELDPFINGVLNIFNGETNVDTNSPFLVFNTRETEKALEEVAMFVVLEFIWNKIKSGDGRRRILIVDEAWTYMKNAQTADYLVRVAKRARKWNAGLSIITQQAEDFLVNGGEAIIASCATKVLLRQEKSTLPLVREKFGLSSSEEYFLKTFDRGEALIFADGKKTAIKIISSDLEHMMCSTDQEDKLRFKEFKRQVMQGA</sequence>
<dbReference type="RefSeq" id="WP_063259787.1">
    <property type="nucleotide sequence ID" value="NZ_LJKE01000015.1"/>
</dbReference>
<dbReference type="Pfam" id="PF19044">
    <property type="entry name" value="P-loop_TraG"/>
    <property type="match status" value="1"/>
</dbReference>
<comment type="caution">
    <text evidence="2">The sequence shown here is derived from an EMBL/GenBank/DDBJ whole genome shotgun (WGS) entry which is preliminary data.</text>
</comment>
<dbReference type="InterPro" id="IPR027417">
    <property type="entry name" value="P-loop_NTPase"/>
</dbReference>
<dbReference type="Proteomes" id="UP000076482">
    <property type="component" value="Unassembled WGS sequence"/>
</dbReference>
<dbReference type="InterPro" id="IPR051162">
    <property type="entry name" value="T4SS_component"/>
</dbReference>
<dbReference type="EMBL" id="LJKE01000015">
    <property type="protein sequence ID" value="KZD72104.1"/>
    <property type="molecule type" value="Genomic_DNA"/>
</dbReference>
<name>A0A161TAD5_BACCE</name>
<dbReference type="InterPro" id="IPR043964">
    <property type="entry name" value="P-loop_TraG"/>
</dbReference>
<dbReference type="PANTHER" id="PTHR30121">
    <property type="entry name" value="UNCHARACTERIZED PROTEIN YJGR-RELATED"/>
    <property type="match status" value="1"/>
</dbReference>
<accession>A0A161TAD5</accession>
<dbReference type="PANTHER" id="PTHR30121:SF6">
    <property type="entry name" value="SLR6007 PROTEIN"/>
    <property type="match status" value="1"/>
</dbReference>
<protein>
    <submittedName>
        <fullName evidence="2">Type IV secretory pathway VirB4 components-like protein</fullName>
    </submittedName>
</protein>
<gene>
    <name evidence="2" type="ORF">B4088_0565</name>
</gene>